<organism evidence="2">
    <name type="scientific">uncultured Craurococcus sp</name>
    <dbReference type="NCBI Taxonomy" id="1135998"/>
    <lineage>
        <taxon>Bacteria</taxon>
        <taxon>Pseudomonadati</taxon>
        <taxon>Pseudomonadota</taxon>
        <taxon>Alphaproteobacteria</taxon>
        <taxon>Acetobacterales</taxon>
        <taxon>Acetobacteraceae</taxon>
        <taxon>Craurococcus</taxon>
        <taxon>environmental samples</taxon>
    </lineage>
</organism>
<sequence>MRLREPSVIPQGAAKRHPQSRWGHAGPAMVRSCDGQPAPRSAGRAVRGP</sequence>
<evidence type="ECO:0000313" key="2">
    <source>
        <dbReference type="EMBL" id="CAA9287976.1"/>
    </source>
</evidence>
<evidence type="ECO:0000256" key="1">
    <source>
        <dbReference type="SAM" id="MobiDB-lite"/>
    </source>
</evidence>
<protein>
    <submittedName>
        <fullName evidence="2">Uncharacterized protein</fullName>
    </submittedName>
</protein>
<dbReference type="EMBL" id="CADCTD010000185">
    <property type="protein sequence ID" value="CAA9287976.1"/>
    <property type="molecule type" value="Genomic_DNA"/>
</dbReference>
<proteinExistence type="predicted"/>
<accession>A0A6J4JUM1</accession>
<gene>
    <name evidence="2" type="ORF">AVDCRST_MAG27-4677</name>
</gene>
<reference evidence="2" key="1">
    <citation type="submission" date="2020-02" db="EMBL/GenBank/DDBJ databases">
        <authorList>
            <person name="Meier V. D."/>
        </authorList>
    </citation>
    <scope>NUCLEOTIDE SEQUENCE</scope>
    <source>
        <strain evidence="2">AVDCRST_MAG27</strain>
    </source>
</reference>
<feature type="region of interest" description="Disordered" evidence="1">
    <location>
        <begin position="1"/>
        <end position="49"/>
    </location>
</feature>
<name>A0A6J4JUM1_9PROT</name>
<dbReference type="AlphaFoldDB" id="A0A6J4JUM1"/>